<dbReference type="SUPFAM" id="SSF52540">
    <property type="entry name" value="P-loop containing nucleoside triphosphate hydrolases"/>
    <property type="match status" value="1"/>
</dbReference>
<keyword evidence="16" id="KW-1185">Reference proteome</keyword>
<dbReference type="Proteomes" id="UP000799439">
    <property type="component" value="Unassembled WGS sequence"/>
</dbReference>
<name>A0A9P4J8Z6_9PEZI</name>
<evidence type="ECO:0000256" key="10">
    <source>
        <dbReference type="ARBA" id="ARBA00023136"/>
    </source>
</evidence>
<evidence type="ECO:0000256" key="1">
    <source>
        <dbReference type="ARBA" id="ARBA00004434"/>
    </source>
</evidence>
<feature type="region of interest" description="Disordered" evidence="12">
    <location>
        <begin position="669"/>
        <end position="701"/>
    </location>
</feature>
<evidence type="ECO:0000256" key="7">
    <source>
        <dbReference type="ARBA" id="ARBA00022840"/>
    </source>
</evidence>
<keyword evidence="9" id="KW-0496">Mitochondrion</keyword>
<evidence type="ECO:0000259" key="14">
    <source>
        <dbReference type="SMART" id="SM01024"/>
    </source>
</evidence>
<gene>
    <name evidence="15" type="ORF">K461DRAFT_273735</name>
</gene>
<evidence type="ECO:0000313" key="16">
    <source>
        <dbReference type="Proteomes" id="UP000799439"/>
    </source>
</evidence>
<evidence type="ECO:0000256" key="9">
    <source>
        <dbReference type="ARBA" id="ARBA00023128"/>
    </source>
</evidence>
<evidence type="ECO:0000256" key="6">
    <source>
        <dbReference type="ARBA" id="ARBA00022801"/>
    </source>
</evidence>
<keyword evidence="4" id="KW-0547">Nucleotide-binding</keyword>
<dbReference type="GO" id="GO:0016887">
    <property type="term" value="F:ATP hydrolysis activity"/>
    <property type="evidence" value="ECO:0007669"/>
    <property type="project" value="InterPro"/>
</dbReference>
<organism evidence="15 16">
    <name type="scientific">Myriangium duriaei CBS 260.36</name>
    <dbReference type="NCBI Taxonomy" id="1168546"/>
    <lineage>
        <taxon>Eukaryota</taxon>
        <taxon>Fungi</taxon>
        <taxon>Dikarya</taxon>
        <taxon>Ascomycota</taxon>
        <taxon>Pezizomycotina</taxon>
        <taxon>Dothideomycetes</taxon>
        <taxon>Dothideomycetidae</taxon>
        <taxon>Myriangiales</taxon>
        <taxon>Myriangiaceae</taxon>
        <taxon>Myriangium</taxon>
    </lineage>
</organism>
<evidence type="ECO:0000256" key="4">
    <source>
        <dbReference type="ARBA" id="ARBA00022741"/>
    </source>
</evidence>
<dbReference type="GO" id="GO:0005524">
    <property type="term" value="F:ATP binding"/>
    <property type="evidence" value="ECO:0007669"/>
    <property type="project" value="UniProtKB-KW"/>
</dbReference>
<dbReference type="InterPro" id="IPR027417">
    <property type="entry name" value="P-loop_NTPase"/>
</dbReference>
<dbReference type="PROSITE" id="PS00674">
    <property type="entry name" value="AAA"/>
    <property type="match status" value="1"/>
</dbReference>
<dbReference type="EMBL" id="ML996081">
    <property type="protein sequence ID" value="KAF2157537.1"/>
    <property type="molecule type" value="Genomic_DNA"/>
</dbReference>
<evidence type="ECO:0000259" key="13">
    <source>
        <dbReference type="SMART" id="SM00382"/>
    </source>
</evidence>
<feature type="region of interest" description="Disordered" evidence="12">
    <location>
        <begin position="383"/>
        <end position="466"/>
    </location>
</feature>
<proteinExistence type="inferred from homology"/>
<reference evidence="15" key="1">
    <citation type="journal article" date="2020" name="Stud. Mycol.">
        <title>101 Dothideomycetes genomes: a test case for predicting lifestyles and emergence of pathogens.</title>
        <authorList>
            <person name="Haridas S."/>
            <person name="Albert R."/>
            <person name="Binder M."/>
            <person name="Bloem J."/>
            <person name="Labutti K."/>
            <person name="Salamov A."/>
            <person name="Andreopoulos B."/>
            <person name="Baker S."/>
            <person name="Barry K."/>
            <person name="Bills G."/>
            <person name="Bluhm B."/>
            <person name="Cannon C."/>
            <person name="Castanera R."/>
            <person name="Culley D."/>
            <person name="Daum C."/>
            <person name="Ezra D."/>
            <person name="Gonzalez J."/>
            <person name="Henrissat B."/>
            <person name="Kuo A."/>
            <person name="Liang C."/>
            <person name="Lipzen A."/>
            <person name="Lutzoni F."/>
            <person name="Magnuson J."/>
            <person name="Mondo S."/>
            <person name="Nolan M."/>
            <person name="Ohm R."/>
            <person name="Pangilinan J."/>
            <person name="Park H.-J."/>
            <person name="Ramirez L."/>
            <person name="Alfaro M."/>
            <person name="Sun H."/>
            <person name="Tritt A."/>
            <person name="Yoshinaga Y."/>
            <person name="Zwiers L.-H."/>
            <person name="Turgeon B."/>
            <person name="Goodwin S."/>
            <person name="Spatafora J."/>
            <person name="Crous P."/>
            <person name="Grigoriev I."/>
        </authorList>
    </citation>
    <scope>NUCLEOTIDE SEQUENCE</scope>
    <source>
        <strain evidence="15">CBS 260.36</strain>
    </source>
</reference>
<dbReference type="SMART" id="SM00382">
    <property type="entry name" value="AAA"/>
    <property type="match status" value="1"/>
</dbReference>
<comment type="subcellular location">
    <subcellularLocation>
        <location evidence="1">Mitochondrion inner membrane</location>
        <topology evidence="1">Single-pass membrane protein</topology>
    </subcellularLocation>
</comment>
<keyword evidence="10" id="KW-0472">Membrane</keyword>
<feature type="region of interest" description="Disordered" evidence="12">
    <location>
        <begin position="487"/>
        <end position="523"/>
    </location>
</feature>
<dbReference type="InterPro" id="IPR050747">
    <property type="entry name" value="Mitochondrial_chaperone_BCS1"/>
</dbReference>
<dbReference type="InterPro" id="IPR057495">
    <property type="entry name" value="AAA_lid_BCS1"/>
</dbReference>
<feature type="domain" description="AAA+ ATPase" evidence="13">
    <location>
        <begin position="292"/>
        <end position="577"/>
    </location>
</feature>
<comment type="caution">
    <text evidence="15">The sequence shown here is derived from an EMBL/GenBank/DDBJ whole genome shotgun (WGS) entry which is preliminary data.</text>
</comment>
<feature type="compositionally biased region" description="Basic and acidic residues" evidence="12">
    <location>
        <begin position="386"/>
        <end position="463"/>
    </location>
</feature>
<dbReference type="InterPro" id="IPR003960">
    <property type="entry name" value="ATPase_AAA_CS"/>
</dbReference>
<evidence type="ECO:0000256" key="2">
    <source>
        <dbReference type="ARBA" id="ARBA00007448"/>
    </source>
</evidence>
<evidence type="ECO:0000256" key="8">
    <source>
        <dbReference type="ARBA" id="ARBA00022989"/>
    </source>
</evidence>
<evidence type="ECO:0000256" key="12">
    <source>
        <dbReference type="SAM" id="MobiDB-lite"/>
    </source>
</evidence>
<keyword evidence="5" id="KW-0999">Mitochondrion inner membrane</keyword>
<evidence type="ECO:0000256" key="5">
    <source>
        <dbReference type="ARBA" id="ARBA00022792"/>
    </source>
</evidence>
<dbReference type="GO" id="GO:0005743">
    <property type="term" value="C:mitochondrial inner membrane"/>
    <property type="evidence" value="ECO:0007669"/>
    <property type="project" value="UniProtKB-SubCell"/>
</dbReference>
<dbReference type="InterPro" id="IPR003593">
    <property type="entry name" value="AAA+_ATPase"/>
</dbReference>
<evidence type="ECO:0000313" key="15">
    <source>
        <dbReference type="EMBL" id="KAF2157537.1"/>
    </source>
</evidence>
<dbReference type="InterPro" id="IPR014851">
    <property type="entry name" value="BCS1_N"/>
</dbReference>
<comment type="similarity">
    <text evidence="2">Belongs to the AAA ATPase family. BCS1 subfamily.</text>
</comment>
<sequence>MDLFTLGGHFARTVGQDGNSTVNASVPRLPLLEAVIPGYDIISRFFIDYLGFDISILVSLFALCLGLTKASSWIWLHCQVMFETYCMSKVHIDCNDDLFEIILKWLATHQMARSSTAVRAKTQKGSAWDEDSDEIKAAESAIDEHGNFNYGKWQARVPPRYEPHYGRNRFWHKSSYFSFNRKLKPQQSFFGNGDEDEIELSCVGWSVSPIKRLLQEMKVWSIETQMSKTSIRHATSKSSRGGMRWSITNARPSRPISTVILDDTQKQMIINDMNEFLHPSSSKWYATRGIPYRRGYLFHGPPGTGKTSLSFALAGIFGLDLYCFSLNDPDLTEGDLRDLFNWLPRRCIVLLEDIDEAGIKRPDHKNPGKLAADAAAAAAASASTAKVKEIESGKTSRRDSAVEDKVKEDAEDKGADSTNKSSEKASDETGDKITNETGDKSTEEINDKATDKSDDKTTKEAKSTAETQWTLQDLAKAIMAVSKSHVDSYDSEPSSPHDYATSHGSRSSRRRPKNPFDMDRSKKDDGISLSGLLNAIDGVATHEGRVLIMTTNHPETLDEALVRTGRVDLRIKFDFASGDQIRQLFLRMYAVDVNEVFGRAEDLDLFEKEVDNAKAKAALEEIACDFAEKVPDREFSPSDVQGYLLMHKKTPRAALAGVEQWIVDERKRQAEKKVKDEQEKKEKEEEEKKALEKKEKKSPRL</sequence>
<dbReference type="Pfam" id="PF25426">
    <property type="entry name" value="AAA_lid_BCS1"/>
    <property type="match status" value="1"/>
</dbReference>
<feature type="compositionally biased region" description="Basic and acidic residues" evidence="12">
    <location>
        <begin position="669"/>
        <end position="695"/>
    </location>
</feature>
<dbReference type="Gene3D" id="3.40.50.300">
    <property type="entry name" value="P-loop containing nucleotide triphosphate hydrolases"/>
    <property type="match status" value="2"/>
</dbReference>
<dbReference type="PANTHER" id="PTHR23070">
    <property type="entry name" value="BCS1 AAA-TYPE ATPASE"/>
    <property type="match status" value="1"/>
</dbReference>
<dbReference type="SMART" id="SM01024">
    <property type="entry name" value="BCS1_N"/>
    <property type="match status" value="1"/>
</dbReference>
<dbReference type="OrthoDB" id="10251412at2759"/>
<dbReference type="AlphaFoldDB" id="A0A9P4J8Z6"/>
<keyword evidence="3" id="KW-0812">Transmembrane</keyword>
<feature type="domain" description="BCS1 N-terminal" evidence="14">
    <location>
        <begin position="59"/>
        <end position="259"/>
    </location>
</feature>
<feature type="compositionally biased region" description="Basic and acidic residues" evidence="12">
    <location>
        <begin position="514"/>
        <end position="523"/>
    </location>
</feature>
<dbReference type="Pfam" id="PF00004">
    <property type="entry name" value="AAA"/>
    <property type="match status" value="2"/>
</dbReference>
<keyword evidence="8" id="KW-1133">Transmembrane helix</keyword>
<accession>A0A9P4J8Z6</accession>
<protein>
    <submittedName>
        <fullName evidence="15">P-loop containing nucleoside triphosphate hydrolase protein</fullName>
    </submittedName>
</protein>
<keyword evidence="7" id="KW-0067">ATP-binding</keyword>
<evidence type="ECO:0000256" key="3">
    <source>
        <dbReference type="ARBA" id="ARBA00022692"/>
    </source>
</evidence>
<keyword evidence="6 15" id="KW-0378">Hydrolase</keyword>
<comment type="catalytic activity">
    <reaction evidence="11">
        <text>ATP + H2O = ADP + phosphate + H(+)</text>
        <dbReference type="Rhea" id="RHEA:13065"/>
        <dbReference type="ChEBI" id="CHEBI:15377"/>
        <dbReference type="ChEBI" id="CHEBI:15378"/>
        <dbReference type="ChEBI" id="CHEBI:30616"/>
        <dbReference type="ChEBI" id="CHEBI:43474"/>
        <dbReference type="ChEBI" id="CHEBI:456216"/>
    </reaction>
    <physiologicalReaction direction="left-to-right" evidence="11">
        <dbReference type="Rhea" id="RHEA:13066"/>
    </physiologicalReaction>
</comment>
<dbReference type="InterPro" id="IPR003959">
    <property type="entry name" value="ATPase_AAA_core"/>
</dbReference>
<dbReference type="Pfam" id="PF08740">
    <property type="entry name" value="BCS1_N"/>
    <property type="match status" value="1"/>
</dbReference>
<evidence type="ECO:0000256" key="11">
    <source>
        <dbReference type="ARBA" id="ARBA00048778"/>
    </source>
</evidence>